<keyword evidence="2" id="KW-1185">Reference proteome</keyword>
<dbReference type="Pfam" id="PF03692">
    <property type="entry name" value="CxxCxxCC"/>
    <property type="match status" value="1"/>
</dbReference>
<comment type="caution">
    <text evidence="1">The sequence shown here is derived from an EMBL/GenBank/DDBJ whole genome shotgun (WGS) entry which is preliminary data.</text>
</comment>
<evidence type="ECO:0000313" key="1">
    <source>
        <dbReference type="EMBL" id="PKQ46954.1"/>
    </source>
</evidence>
<dbReference type="InterPro" id="IPR005358">
    <property type="entry name" value="Puta_zinc/iron-chelating_dom"/>
</dbReference>
<reference evidence="1 2" key="1">
    <citation type="submission" date="2017-12" db="EMBL/GenBank/DDBJ databases">
        <title>Confluentibacter flavum sp. nov., isolated from the saline lake.</title>
        <authorList>
            <person name="Yu L."/>
        </authorList>
    </citation>
    <scope>NUCLEOTIDE SEQUENCE [LARGE SCALE GENOMIC DNA]</scope>
    <source>
        <strain evidence="1 2">3B</strain>
    </source>
</reference>
<sequence length="203" mass="23350">MSIEVKVKLVEGLFEQLDFEISQFQDQTKLHCLTGCGNCCTNPTMEASPLEFLPWAFQLFLMGKAEDTLKELNTKEKQSVCHIYSPLNLIDTTMGNCSNYKYRGLICRLFGYAATRDKYGQQRLVTCKIIKENQANLYQDTTEAISKGLYVPMFTDYYMQLNQIDFNMGNQVVPINRALKLALEEVLQYYAYRPFPGDLEHTA</sequence>
<name>A0A2N3HPZ6_9FLAO</name>
<dbReference type="EMBL" id="PJEO01000003">
    <property type="protein sequence ID" value="PKQ46954.1"/>
    <property type="molecule type" value="Genomic_DNA"/>
</dbReference>
<evidence type="ECO:0008006" key="3">
    <source>
        <dbReference type="Google" id="ProtNLM"/>
    </source>
</evidence>
<gene>
    <name evidence="1" type="ORF">CSW08_00330</name>
</gene>
<dbReference type="AlphaFoldDB" id="A0A2N3HPZ6"/>
<dbReference type="Proteomes" id="UP000233435">
    <property type="component" value="Unassembled WGS sequence"/>
</dbReference>
<proteinExistence type="predicted"/>
<protein>
    <recommendedName>
        <fullName evidence="3">YkgJ family cysteine cluster protein</fullName>
    </recommendedName>
</protein>
<dbReference type="OrthoDB" id="9806610at2"/>
<organism evidence="1 2">
    <name type="scientific">Confluentibacter flavum</name>
    <dbReference type="NCBI Taxonomy" id="1909700"/>
    <lineage>
        <taxon>Bacteria</taxon>
        <taxon>Pseudomonadati</taxon>
        <taxon>Bacteroidota</taxon>
        <taxon>Flavobacteriia</taxon>
        <taxon>Flavobacteriales</taxon>
        <taxon>Flavobacteriaceae</taxon>
        <taxon>Confluentibacter</taxon>
    </lineage>
</organism>
<accession>A0A2N3HPZ6</accession>
<dbReference type="RefSeq" id="WP_106657919.1">
    <property type="nucleotide sequence ID" value="NZ_PJEO01000003.1"/>
</dbReference>
<evidence type="ECO:0000313" key="2">
    <source>
        <dbReference type="Proteomes" id="UP000233435"/>
    </source>
</evidence>